<dbReference type="InterPro" id="IPR019734">
    <property type="entry name" value="TPR_rpt"/>
</dbReference>
<dbReference type="Gene3D" id="3.40.50.2300">
    <property type="match status" value="1"/>
</dbReference>
<dbReference type="PROSITE" id="PS50005">
    <property type="entry name" value="TPR"/>
    <property type="match status" value="4"/>
</dbReference>
<dbReference type="PANTHER" id="PTHR44943">
    <property type="entry name" value="CELLULOSE SYNTHASE OPERON PROTEIN C"/>
    <property type="match status" value="1"/>
</dbReference>
<dbReference type="SUPFAM" id="SSF52172">
    <property type="entry name" value="CheY-like"/>
    <property type="match status" value="1"/>
</dbReference>
<dbReference type="InterPro" id="IPR051685">
    <property type="entry name" value="Ycf3/AcsC/BcsC/TPR_MFPF"/>
</dbReference>
<dbReference type="Pfam" id="PF14559">
    <property type="entry name" value="TPR_19"/>
    <property type="match status" value="1"/>
</dbReference>
<dbReference type="GO" id="GO:0000160">
    <property type="term" value="P:phosphorelay signal transduction system"/>
    <property type="evidence" value="ECO:0007669"/>
    <property type="project" value="InterPro"/>
</dbReference>
<evidence type="ECO:0000259" key="3">
    <source>
        <dbReference type="PROSITE" id="PS50110"/>
    </source>
</evidence>
<dbReference type="SUPFAM" id="SSF48452">
    <property type="entry name" value="TPR-like"/>
    <property type="match status" value="2"/>
</dbReference>
<evidence type="ECO:0000256" key="1">
    <source>
        <dbReference type="ARBA" id="ARBA00022737"/>
    </source>
</evidence>
<evidence type="ECO:0000313" key="4">
    <source>
        <dbReference type="EMBL" id="VAX25984.1"/>
    </source>
</evidence>
<dbReference type="Pfam" id="PF13414">
    <property type="entry name" value="TPR_11"/>
    <property type="match status" value="1"/>
</dbReference>
<sequence length="510" mass="57048">MIRVILVSPKAHERRILKDYFARLEYEAFIPGEVIAPEEVDTQLEAIDLMASFSREGEPVHLILCAEKLTDGSGVDLARQIASNLDLDETPVILFSKEMTASLAAEVKEAGVKGVIILPFSMESFRDSLTEMVNESVSIEDAARRVELKYVFETESNMELEERLRYIYSESLSAISDLQLLAPWSLSATLSKAKIYCGQNEFKAALPLLKTIVNHDRMDKMAHELLMLCYKRLGKAYEDTDDLRLLVQQNPWSSALNQRFGEIVMSEGNYDDSIIFFLKAINLYKKSIVAHKGKRKNGQAEPLTQAGNLKEEMTIHSGLVSAYFNLITAYKKAGKGPLVAAALEEVSRISPQTPADWLAMFQTYLSSGDFAKAKYSFNKAIANNPGNQEFIMAAAESYIRQGNYGEALELFEKLARLNASDVRIYNFIGICSRHLFKHLGALNAYKKALAIDPSDASIHFNRGCALEDMNRLDEALTCFNEAARLDPSLMIAGLAINRVENKMHIKEPAQ</sequence>
<protein>
    <recommendedName>
        <fullName evidence="3">Response regulatory domain-containing protein</fullName>
    </recommendedName>
</protein>
<dbReference type="AlphaFoldDB" id="A0A3B1CPX0"/>
<dbReference type="InterPro" id="IPR011990">
    <property type="entry name" value="TPR-like_helical_dom_sf"/>
</dbReference>
<gene>
    <name evidence="4" type="ORF">MNBD_NITROSPINAE02-1653</name>
</gene>
<reference evidence="4" key="1">
    <citation type="submission" date="2018-06" db="EMBL/GenBank/DDBJ databases">
        <authorList>
            <person name="Zhirakovskaya E."/>
        </authorList>
    </citation>
    <scope>NUCLEOTIDE SEQUENCE</scope>
</reference>
<dbReference type="Gene3D" id="1.25.40.10">
    <property type="entry name" value="Tetratricopeptide repeat domain"/>
    <property type="match status" value="2"/>
</dbReference>
<proteinExistence type="predicted"/>
<dbReference type="PROSITE" id="PS50110">
    <property type="entry name" value="RESPONSE_REGULATORY"/>
    <property type="match status" value="1"/>
</dbReference>
<evidence type="ECO:0000256" key="2">
    <source>
        <dbReference type="ARBA" id="ARBA00022803"/>
    </source>
</evidence>
<dbReference type="SMART" id="SM00448">
    <property type="entry name" value="REC"/>
    <property type="match status" value="1"/>
</dbReference>
<keyword evidence="2" id="KW-0802">TPR repeat</keyword>
<accession>A0A3B1CPX0</accession>
<dbReference type="PANTHER" id="PTHR44943:SF8">
    <property type="entry name" value="TPR REPEAT-CONTAINING PROTEIN MJ0263"/>
    <property type="match status" value="1"/>
</dbReference>
<feature type="domain" description="Response regulatory" evidence="3">
    <location>
        <begin position="3"/>
        <end position="133"/>
    </location>
</feature>
<keyword evidence="1" id="KW-0677">Repeat</keyword>
<name>A0A3B1CPX0_9ZZZZ</name>
<organism evidence="4">
    <name type="scientific">hydrothermal vent metagenome</name>
    <dbReference type="NCBI Taxonomy" id="652676"/>
    <lineage>
        <taxon>unclassified sequences</taxon>
        <taxon>metagenomes</taxon>
        <taxon>ecological metagenomes</taxon>
    </lineage>
</organism>
<dbReference type="SMART" id="SM00028">
    <property type="entry name" value="TPR"/>
    <property type="match status" value="7"/>
</dbReference>
<dbReference type="InterPro" id="IPR001789">
    <property type="entry name" value="Sig_transdc_resp-reg_receiver"/>
</dbReference>
<dbReference type="InterPro" id="IPR011006">
    <property type="entry name" value="CheY-like_superfamily"/>
</dbReference>
<dbReference type="EMBL" id="UOGE01000114">
    <property type="protein sequence ID" value="VAX25984.1"/>
    <property type="molecule type" value="Genomic_DNA"/>
</dbReference>